<dbReference type="InterPro" id="IPR050593">
    <property type="entry name" value="LovG"/>
</dbReference>
<feature type="domain" description="Serine hydrolase" evidence="3">
    <location>
        <begin position="1"/>
        <end position="258"/>
    </location>
</feature>
<evidence type="ECO:0000313" key="5">
    <source>
        <dbReference type="Proteomes" id="UP001516023"/>
    </source>
</evidence>
<sequence length="405" mass="44629">MRVLCLHPEASSALQFSKHLEKLEERLWKKHGIELCFIDGPLLDVMPPGTLGGIEEGGSQSRRWYVEEKINDMLSLSPSEFDDSSPSKAPSTIYSGLDASLLHLAQIWNRGGANCSNHNGASSTVGGLMMGDCLPFQGVLGFGQGADVAAMLPLLTYHYNEEDMSDGEGSVDREEKEDMRPPIFQGLQFVIIVAGKDIMHQKEKSDSDEDNFDELYVGEKEGIQSLHIIFNDDCNKHKLSSQRLAKQYGPHAEIHHHQPSKRSSPNDNAQPTHCSPALSNIIGKYLVSQKNRLYGNSETRQLITLRNRLANVEQLATLTIAREIQRNPPKALMAVIGPLAINSNAASNDNEDEERSSNNTVSGMEQLGVGMAVGAWQGPRRRGFGEEGGGAPCPQEFLLKENERR</sequence>
<comment type="caution">
    <text evidence="4">The sequence shown here is derived from an EMBL/GenBank/DDBJ whole genome shotgun (WGS) entry which is preliminary data.</text>
</comment>
<dbReference type="InterPro" id="IPR029058">
    <property type="entry name" value="AB_hydrolase_fold"/>
</dbReference>
<dbReference type="EMBL" id="JABMIG020000178">
    <property type="protein sequence ID" value="KAL3787264.1"/>
    <property type="molecule type" value="Genomic_DNA"/>
</dbReference>
<keyword evidence="5" id="KW-1185">Reference proteome</keyword>
<evidence type="ECO:0000256" key="2">
    <source>
        <dbReference type="SAM" id="MobiDB-lite"/>
    </source>
</evidence>
<evidence type="ECO:0000256" key="1">
    <source>
        <dbReference type="ARBA" id="ARBA00022801"/>
    </source>
</evidence>
<proteinExistence type="predicted"/>
<feature type="compositionally biased region" description="Polar residues" evidence="2">
    <location>
        <begin position="261"/>
        <end position="273"/>
    </location>
</feature>
<keyword evidence="1" id="KW-0378">Hydrolase</keyword>
<feature type="region of interest" description="Disordered" evidence="2">
    <location>
        <begin position="250"/>
        <end position="275"/>
    </location>
</feature>
<name>A0ABD3PHS5_9STRA</name>
<feature type="region of interest" description="Disordered" evidence="2">
    <location>
        <begin position="378"/>
        <end position="405"/>
    </location>
</feature>
<dbReference type="AlphaFoldDB" id="A0ABD3PHS5"/>
<evidence type="ECO:0000259" key="3">
    <source>
        <dbReference type="Pfam" id="PF03959"/>
    </source>
</evidence>
<evidence type="ECO:0000313" key="4">
    <source>
        <dbReference type="EMBL" id="KAL3787264.1"/>
    </source>
</evidence>
<reference evidence="4 5" key="1">
    <citation type="journal article" date="2020" name="G3 (Bethesda)">
        <title>Improved Reference Genome for Cyclotella cryptica CCMP332, a Model for Cell Wall Morphogenesis, Salinity Adaptation, and Lipid Production in Diatoms (Bacillariophyta).</title>
        <authorList>
            <person name="Roberts W.R."/>
            <person name="Downey K.M."/>
            <person name="Ruck E.C."/>
            <person name="Traller J.C."/>
            <person name="Alverson A.J."/>
        </authorList>
    </citation>
    <scope>NUCLEOTIDE SEQUENCE [LARGE SCALE GENOMIC DNA]</scope>
    <source>
        <strain evidence="4 5">CCMP332</strain>
    </source>
</reference>
<dbReference type="PANTHER" id="PTHR48070:SF6">
    <property type="entry name" value="ESTERASE OVCA2"/>
    <property type="match status" value="1"/>
</dbReference>
<dbReference type="PANTHER" id="PTHR48070">
    <property type="entry name" value="ESTERASE OVCA2"/>
    <property type="match status" value="1"/>
</dbReference>
<dbReference type="InterPro" id="IPR005645">
    <property type="entry name" value="FSH-like_dom"/>
</dbReference>
<dbReference type="Proteomes" id="UP001516023">
    <property type="component" value="Unassembled WGS sequence"/>
</dbReference>
<dbReference type="Gene3D" id="3.40.50.1820">
    <property type="entry name" value="alpha/beta hydrolase"/>
    <property type="match status" value="1"/>
</dbReference>
<dbReference type="Pfam" id="PF03959">
    <property type="entry name" value="FSH1"/>
    <property type="match status" value="1"/>
</dbReference>
<organism evidence="4 5">
    <name type="scientific">Cyclotella cryptica</name>
    <dbReference type="NCBI Taxonomy" id="29204"/>
    <lineage>
        <taxon>Eukaryota</taxon>
        <taxon>Sar</taxon>
        <taxon>Stramenopiles</taxon>
        <taxon>Ochrophyta</taxon>
        <taxon>Bacillariophyta</taxon>
        <taxon>Coscinodiscophyceae</taxon>
        <taxon>Thalassiosirophycidae</taxon>
        <taxon>Stephanodiscales</taxon>
        <taxon>Stephanodiscaceae</taxon>
        <taxon>Cyclotella</taxon>
    </lineage>
</organism>
<gene>
    <name evidence="4" type="ORF">HJC23_004138</name>
</gene>
<protein>
    <recommendedName>
        <fullName evidence="3">Serine hydrolase domain-containing protein</fullName>
    </recommendedName>
</protein>
<accession>A0ABD3PHS5</accession>
<dbReference type="GO" id="GO:0016787">
    <property type="term" value="F:hydrolase activity"/>
    <property type="evidence" value="ECO:0007669"/>
    <property type="project" value="UniProtKB-KW"/>
</dbReference>